<keyword evidence="3" id="KW-1185">Reference proteome</keyword>
<gene>
    <name evidence="2" type="ORF">GCM10018781_37100</name>
</gene>
<organism evidence="2 3">
    <name type="scientific">Kitasatospora indigofera</name>
    <dbReference type="NCBI Taxonomy" id="67307"/>
    <lineage>
        <taxon>Bacteria</taxon>
        <taxon>Bacillati</taxon>
        <taxon>Actinomycetota</taxon>
        <taxon>Actinomycetes</taxon>
        <taxon>Kitasatosporales</taxon>
        <taxon>Streptomycetaceae</taxon>
        <taxon>Kitasatospora</taxon>
    </lineage>
</organism>
<evidence type="ECO:0000259" key="1">
    <source>
        <dbReference type="Pfam" id="PF02036"/>
    </source>
</evidence>
<sequence length="155" mass="16830">MTSLDDLDVDALDFGGISPQEFARLVKDTPRAALAAVVAGPARERILDEVFGRMETRFRPESAARLRALVRWHVVDAGHPDATYETEIADGRCTLTRGDSGRDPRLVLTLTAAEFLRLVSGNASGVTLFMSRKLKVAGDLGLASGLTRYFDIPKA</sequence>
<accession>A0A919FVU7</accession>
<evidence type="ECO:0000313" key="3">
    <source>
        <dbReference type="Proteomes" id="UP000617734"/>
    </source>
</evidence>
<feature type="domain" description="SCP2" evidence="1">
    <location>
        <begin position="60"/>
        <end position="150"/>
    </location>
</feature>
<dbReference type="GeneID" id="95354120"/>
<reference evidence="2" key="1">
    <citation type="journal article" date="2014" name="Int. J. Syst. Evol. Microbiol.">
        <title>Complete genome sequence of Corynebacterium casei LMG S-19264T (=DSM 44701T), isolated from a smear-ripened cheese.</title>
        <authorList>
            <consortium name="US DOE Joint Genome Institute (JGI-PGF)"/>
            <person name="Walter F."/>
            <person name="Albersmeier A."/>
            <person name="Kalinowski J."/>
            <person name="Ruckert C."/>
        </authorList>
    </citation>
    <scope>NUCLEOTIDE SEQUENCE</scope>
    <source>
        <strain evidence="2">JCM 4646</strain>
    </source>
</reference>
<evidence type="ECO:0000313" key="2">
    <source>
        <dbReference type="EMBL" id="GHH73235.1"/>
    </source>
</evidence>
<dbReference type="EMBL" id="BNBO01000019">
    <property type="protein sequence ID" value="GHH73235.1"/>
    <property type="molecule type" value="Genomic_DNA"/>
</dbReference>
<reference evidence="2" key="2">
    <citation type="submission" date="2020-09" db="EMBL/GenBank/DDBJ databases">
        <authorList>
            <person name="Sun Q."/>
            <person name="Ohkuma M."/>
        </authorList>
    </citation>
    <scope>NUCLEOTIDE SEQUENCE</scope>
    <source>
        <strain evidence="2">JCM 4646</strain>
    </source>
</reference>
<dbReference type="InterPro" id="IPR036527">
    <property type="entry name" value="SCP2_sterol-bd_dom_sf"/>
</dbReference>
<dbReference type="Pfam" id="PF02036">
    <property type="entry name" value="SCP2"/>
    <property type="match status" value="1"/>
</dbReference>
<dbReference type="InterPro" id="IPR003033">
    <property type="entry name" value="SCP2_sterol-bd_dom"/>
</dbReference>
<dbReference type="SUPFAM" id="SSF55718">
    <property type="entry name" value="SCP-like"/>
    <property type="match status" value="1"/>
</dbReference>
<proteinExistence type="predicted"/>
<comment type="caution">
    <text evidence="2">The sequence shown here is derived from an EMBL/GenBank/DDBJ whole genome shotgun (WGS) entry which is preliminary data.</text>
</comment>
<protein>
    <recommendedName>
        <fullName evidence="1">SCP2 domain-containing protein</fullName>
    </recommendedName>
</protein>
<dbReference type="RefSeq" id="WP_190211966.1">
    <property type="nucleotide sequence ID" value="NZ_BNBO01000019.1"/>
</dbReference>
<dbReference type="Proteomes" id="UP000617734">
    <property type="component" value="Unassembled WGS sequence"/>
</dbReference>
<dbReference type="Gene3D" id="3.30.1050.10">
    <property type="entry name" value="SCP2 sterol-binding domain"/>
    <property type="match status" value="1"/>
</dbReference>
<dbReference type="AlphaFoldDB" id="A0A919FVU7"/>
<name>A0A919FVU7_9ACTN</name>